<feature type="repeat" description="WD" evidence="3">
    <location>
        <begin position="1409"/>
        <end position="1450"/>
    </location>
</feature>
<keyword evidence="1 3" id="KW-0853">WD repeat</keyword>
<feature type="repeat" description="WD" evidence="3">
    <location>
        <begin position="1367"/>
        <end position="1408"/>
    </location>
</feature>
<dbReference type="PANTHER" id="PTHR22847:SF637">
    <property type="entry name" value="WD REPEAT DOMAIN 5B"/>
    <property type="match status" value="1"/>
</dbReference>
<dbReference type="InterPro" id="IPR027417">
    <property type="entry name" value="P-loop_NTPase"/>
</dbReference>
<feature type="repeat" description="WD" evidence="3">
    <location>
        <begin position="1109"/>
        <end position="1150"/>
    </location>
</feature>
<evidence type="ECO:0000256" key="2">
    <source>
        <dbReference type="ARBA" id="ARBA00022737"/>
    </source>
</evidence>
<feature type="repeat" description="WD" evidence="3">
    <location>
        <begin position="1152"/>
        <end position="1193"/>
    </location>
</feature>
<dbReference type="GO" id="GO:1990234">
    <property type="term" value="C:transferase complex"/>
    <property type="evidence" value="ECO:0007669"/>
    <property type="project" value="UniProtKB-ARBA"/>
</dbReference>
<dbReference type="SUPFAM" id="SSF50978">
    <property type="entry name" value="WD40 repeat-like"/>
    <property type="match status" value="3"/>
</dbReference>
<dbReference type="HOGENOM" id="CLU_000288_6_3_1"/>
<evidence type="ECO:0000259" key="5">
    <source>
        <dbReference type="PROSITE" id="PS50837"/>
    </source>
</evidence>
<feature type="compositionally biased region" description="Basic and acidic residues" evidence="4">
    <location>
        <begin position="1"/>
        <end position="11"/>
    </location>
</feature>
<dbReference type="InterPro" id="IPR036322">
    <property type="entry name" value="WD40_repeat_dom_sf"/>
</dbReference>
<dbReference type="Pfam" id="PF00400">
    <property type="entry name" value="WD40"/>
    <property type="match status" value="9"/>
</dbReference>
<proteinExistence type="predicted"/>
<evidence type="ECO:0000256" key="3">
    <source>
        <dbReference type="PROSITE-ProRule" id="PRU00221"/>
    </source>
</evidence>
<evidence type="ECO:0000313" key="6">
    <source>
        <dbReference type="EMBL" id="KIK21022.1"/>
    </source>
</evidence>
<feature type="repeat" description="WD" evidence="3">
    <location>
        <begin position="1281"/>
        <end position="1322"/>
    </location>
</feature>
<evidence type="ECO:0000256" key="1">
    <source>
        <dbReference type="ARBA" id="ARBA00022574"/>
    </source>
</evidence>
<dbReference type="InterPro" id="IPR007111">
    <property type="entry name" value="NACHT_NTPase"/>
</dbReference>
<dbReference type="OrthoDB" id="3267051at2759"/>
<protein>
    <submittedName>
        <fullName evidence="6">Unplaced genomic scaffold scaffold_72, whole genome shotgun sequence</fullName>
    </submittedName>
</protein>
<feature type="repeat" description="WD" evidence="3">
    <location>
        <begin position="1238"/>
        <end position="1279"/>
    </location>
</feature>
<feature type="repeat" description="WD" evidence="3">
    <location>
        <begin position="1066"/>
        <end position="1098"/>
    </location>
</feature>
<feature type="repeat" description="WD" evidence="3">
    <location>
        <begin position="895"/>
        <end position="936"/>
    </location>
</feature>
<dbReference type="InterPro" id="IPR055442">
    <property type="entry name" value="Beta-prop_EML-like_2nd"/>
</dbReference>
<dbReference type="Pfam" id="PF24883">
    <property type="entry name" value="NPHP3_N"/>
    <property type="match status" value="1"/>
</dbReference>
<sequence>MGKETPTEKHFFSFRRHGKYSTDADEAQSKQAHHDKEKSPSWPSWLGGGRQHSRPSSSSSRDHQKERVEVKESEGGPTVTTTVQLSVQTESKGSQPPASALRESRKDESANTTKPADGATVDQAVSNAQKDVDKLNHIPGPAQSAVNTIGIASTAMTKIDTVDSYLAPLKIFNSVVTTIAGLHPYAAIALAALTTAANLILAQANLDATIHDLLAKISSVYQFLLGDGVLARVTSMKDTLAQTAQILHECSQFVSNYSETKNFWVRLEKNVLSETATAVTRYNDALDGVMQRFRDVAVRDILEDVGRIGEDLQLDGLAYAAGAGLNTTKKCLEGTRTEILSEIVDWINNPAVDSPRVFWLFGQAGTGKSSIAHTVAMRFKDLGRLGSCFCFARDRQTERRHEKMFTTIARDMAGRDLLFRAAVAGTITSDPSLRTTPDVTQQWEKLIQEPLLKVRDTALGNVLIVIDGLDESGDEASREHILKILASTPIAEFSSNIRIFISSRPLPDIHTALSSSSNVRLRPMDTIPPESTERDIRMYISEKLRNLGDDFNDEDVTLLAQKSDGLFEWSRLACEFIRSYKAGVTAKERFEDLISLTPGAGKPLLDEMYRVMLADIVDESPKALARFHSVMRQIMWTLEPLSLASLNTMRRAFIDRADQFKVEIILTSMASLLSGIADISIPVRPLHSSFYDFLTDEKRSEKFHVDVSNVHTNLAYASLRTMQEGLRFNICKLESSYKRNSEISHLAERIKECIPDHLSYSCRFWPSHLKETQFNARLATEVKALLVNERVLFWLEALGLLDALSNVPDALETVLSWLGSHNGYEDATAVASDTIKFVRRFGSIITQSTPHLYLSALPFSPANSVFATRFSKKFTRLPHLARGRDPDWSNVQVVMEGHTSYVWCVAFSPDGKRIVSCSDDITIRIWDAETGKQVGKELDEHTNAVLCVAFSPDGKVLASSSDDETIRLWDAATGAQRGSPLKGHKDGILWIAFSPDGNLLASASSDNTVCVWDLEAGAQLGVPYEGHTDTVNVVIFSPDGKRILSGSEDNTIRIWDVENGSHITTLEGHTDEVVGLAFSRNGKLFVSGSEDETVRLWDGETYAQVGEPLTGHTDGVHCVAFSPGDKWIASGSEDGTICLWDAETRQKVGKPFVGHTDTVQSVAFSPDGKRIVSGSDDYTIRVWDVESGVQVGSFTEGHSGVSFPVTVSPDGLQILSTPGDDTICLWDAKTGVQIGNAFRGHTAPVYDIAFSPLGDRIASGSEDETIRLWNVKDGTPIGAPLEGHTDGVCCVAFSPDGTRLASSSYDCTVRIWDVETGKEIGTPLKGHTECICGVAFSPDGKQVVSCSHDSTLRIWDVETSTQIGSPLTGPDGWICGIAYAPDGKTIVSGSDLDSVYLWDVETQKVLRTLEGHEHWVRSVAFSPDGTRIVSGSDDHTIRIWDSQTGTPIGEPLKGHTSAVEAVAFSPDGKHVLSSARDFTVRVWDLEDCPLHGHTEPISFPPENVDTTRKLHPDPLNAVSPDDPRNDTKHVSKYPVYFSFTPDHALRDAEKLFDGVDGAKDWRDLVRVEPDGWIVGPKDRLLLWVPLTHRSSLRLLRNTLMIPGGEMELDLSDMAHGDVWQECFVE</sequence>
<feature type="repeat" description="WD" evidence="3">
    <location>
        <begin position="1452"/>
        <end position="1486"/>
    </location>
</feature>
<dbReference type="SUPFAM" id="SSF52540">
    <property type="entry name" value="P-loop containing nucleoside triphosphate hydrolases"/>
    <property type="match status" value="1"/>
</dbReference>
<dbReference type="STRING" id="765257.A0A0C9ZF04"/>
<name>A0A0C9ZF04_9AGAM</name>
<keyword evidence="2" id="KW-0677">Repeat</keyword>
<accession>A0A0C9ZF04</accession>
<reference evidence="7" key="2">
    <citation type="submission" date="2015-01" db="EMBL/GenBank/DDBJ databases">
        <title>Evolutionary Origins and Diversification of the Mycorrhizal Mutualists.</title>
        <authorList>
            <consortium name="DOE Joint Genome Institute"/>
            <consortium name="Mycorrhizal Genomics Consortium"/>
            <person name="Kohler A."/>
            <person name="Kuo A."/>
            <person name="Nagy L.G."/>
            <person name="Floudas D."/>
            <person name="Copeland A."/>
            <person name="Barry K.W."/>
            <person name="Cichocki N."/>
            <person name="Veneault-Fourrey C."/>
            <person name="LaButti K."/>
            <person name="Lindquist E.A."/>
            <person name="Lipzen A."/>
            <person name="Lundell T."/>
            <person name="Morin E."/>
            <person name="Murat C."/>
            <person name="Riley R."/>
            <person name="Ohm R."/>
            <person name="Sun H."/>
            <person name="Tunlid A."/>
            <person name="Henrissat B."/>
            <person name="Grigoriev I.V."/>
            <person name="Hibbett D.S."/>
            <person name="Martin F."/>
        </authorList>
    </citation>
    <scope>NUCLEOTIDE SEQUENCE [LARGE SCALE GENOMIC DNA]</scope>
    <source>
        <strain evidence="7">441</strain>
    </source>
</reference>
<dbReference type="InterPro" id="IPR020472">
    <property type="entry name" value="WD40_PAC1"/>
</dbReference>
<feature type="compositionally biased region" description="Low complexity" evidence="4">
    <location>
        <begin position="78"/>
        <end position="89"/>
    </location>
</feature>
<feature type="repeat" description="WD" evidence="3">
    <location>
        <begin position="938"/>
        <end position="979"/>
    </location>
</feature>
<feature type="region of interest" description="Disordered" evidence="4">
    <location>
        <begin position="1"/>
        <end position="123"/>
    </location>
</feature>
<reference evidence="6 7" key="1">
    <citation type="submission" date="2014-04" db="EMBL/GenBank/DDBJ databases">
        <authorList>
            <consortium name="DOE Joint Genome Institute"/>
            <person name="Kuo A."/>
            <person name="Kohler A."/>
            <person name="Costa M.D."/>
            <person name="Nagy L.G."/>
            <person name="Floudas D."/>
            <person name="Copeland A."/>
            <person name="Barry K.W."/>
            <person name="Cichocki N."/>
            <person name="Veneault-Fourrey C."/>
            <person name="LaButti K."/>
            <person name="Lindquist E.A."/>
            <person name="Lipzen A."/>
            <person name="Lundell T."/>
            <person name="Morin E."/>
            <person name="Murat C."/>
            <person name="Sun H."/>
            <person name="Tunlid A."/>
            <person name="Henrissat B."/>
            <person name="Grigoriev I.V."/>
            <person name="Hibbett D.S."/>
            <person name="Martin F."/>
            <person name="Nordberg H.P."/>
            <person name="Cantor M.N."/>
            <person name="Hua S.X."/>
        </authorList>
    </citation>
    <scope>NUCLEOTIDE SEQUENCE [LARGE SCALE GENOMIC DNA]</scope>
    <source>
        <strain evidence="6 7">441</strain>
    </source>
</reference>
<dbReference type="Gene3D" id="2.130.10.10">
    <property type="entry name" value="YVTN repeat-like/Quinoprotein amine dehydrogenase"/>
    <property type="match status" value="5"/>
</dbReference>
<dbReference type="PANTHER" id="PTHR22847">
    <property type="entry name" value="WD40 REPEAT PROTEIN"/>
    <property type="match status" value="1"/>
</dbReference>
<dbReference type="Gene3D" id="3.40.50.300">
    <property type="entry name" value="P-loop containing nucleotide triphosphate hydrolases"/>
    <property type="match status" value="1"/>
</dbReference>
<feature type="repeat" description="WD" evidence="3">
    <location>
        <begin position="1195"/>
        <end position="1236"/>
    </location>
</feature>
<dbReference type="InterPro" id="IPR015943">
    <property type="entry name" value="WD40/YVTN_repeat-like_dom_sf"/>
</dbReference>
<feature type="repeat" description="WD" evidence="3">
    <location>
        <begin position="1024"/>
        <end position="1065"/>
    </location>
</feature>
<feature type="compositionally biased region" description="Basic and acidic residues" evidence="4">
    <location>
        <begin position="60"/>
        <end position="74"/>
    </location>
</feature>
<dbReference type="CDD" id="cd00200">
    <property type="entry name" value="WD40"/>
    <property type="match status" value="2"/>
</dbReference>
<dbReference type="PRINTS" id="PR00320">
    <property type="entry name" value="GPROTEINBRPT"/>
</dbReference>
<keyword evidence="7" id="KW-1185">Reference proteome</keyword>
<feature type="repeat" description="WD" evidence="3">
    <location>
        <begin position="981"/>
        <end position="1022"/>
    </location>
</feature>
<dbReference type="InterPro" id="IPR019775">
    <property type="entry name" value="WD40_repeat_CS"/>
</dbReference>
<dbReference type="PROSITE" id="PS50294">
    <property type="entry name" value="WD_REPEATS_REGION"/>
    <property type="match status" value="14"/>
</dbReference>
<organism evidence="6 7">
    <name type="scientific">Pisolithus microcarpus 441</name>
    <dbReference type="NCBI Taxonomy" id="765257"/>
    <lineage>
        <taxon>Eukaryota</taxon>
        <taxon>Fungi</taxon>
        <taxon>Dikarya</taxon>
        <taxon>Basidiomycota</taxon>
        <taxon>Agaricomycotina</taxon>
        <taxon>Agaricomycetes</taxon>
        <taxon>Agaricomycetidae</taxon>
        <taxon>Boletales</taxon>
        <taxon>Sclerodermatineae</taxon>
        <taxon>Pisolithaceae</taxon>
        <taxon>Pisolithus</taxon>
    </lineage>
</organism>
<feature type="domain" description="NACHT" evidence="5">
    <location>
        <begin position="356"/>
        <end position="505"/>
    </location>
</feature>
<dbReference type="InterPro" id="IPR056884">
    <property type="entry name" value="NPHP3-like_N"/>
</dbReference>
<dbReference type="PROSITE" id="PS50082">
    <property type="entry name" value="WD_REPEATS_2"/>
    <property type="match status" value="14"/>
</dbReference>
<dbReference type="InterPro" id="IPR001680">
    <property type="entry name" value="WD40_rpt"/>
</dbReference>
<feature type="repeat" description="WD" evidence="3">
    <location>
        <begin position="1324"/>
        <end position="1365"/>
    </location>
</feature>
<dbReference type="PROSITE" id="PS50837">
    <property type="entry name" value="NACHT"/>
    <property type="match status" value="1"/>
</dbReference>
<dbReference type="PROSITE" id="PS00678">
    <property type="entry name" value="WD_REPEATS_1"/>
    <property type="match status" value="12"/>
</dbReference>
<dbReference type="EMBL" id="KN833756">
    <property type="protein sequence ID" value="KIK21022.1"/>
    <property type="molecule type" value="Genomic_DNA"/>
</dbReference>
<dbReference type="Pfam" id="PF23414">
    <property type="entry name" value="Beta-prop_EML_2"/>
    <property type="match status" value="1"/>
</dbReference>
<dbReference type="Proteomes" id="UP000054018">
    <property type="component" value="Unassembled WGS sequence"/>
</dbReference>
<gene>
    <name evidence="6" type="ORF">PISMIDRAFT_681736</name>
</gene>
<evidence type="ECO:0000256" key="4">
    <source>
        <dbReference type="SAM" id="MobiDB-lite"/>
    </source>
</evidence>
<evidence type="ECO:0000313" key="7">
    <source>
        <dbReference type="Proteomes" id="UP000054018"/>
    </source>
</evidence>
<dbReference type="SMART" id="SM00320">
    <property type="entry name" value="WD40"/>
    <property type="match status" value="14"/>
</dbReference>